<evidence type="ECO:0000256" key="4">
    <source>
        <dbReference type="ARBA" id="ARBA00022725"/>
    </source>
</evidence>
<dbReference type="Proteomes" id="UP000325440">
    <property type="component" value="Unassembled WGS sequence"/>
</dbReference>
<evidence type="ECO:0000256" key="2">
    <source>
        <dbReference type="ARBA" id="ARBA00022606"/>
    </source>
</evidence>
<reference evidence="10 11" key="1">
    <citation type="submission" date="2019-08" db="EMBL/GenBank/DDBJ databases">
        <authorList>
            <person name="Alioto T."/>
            <person name="Alioto T."/>
            <person name="Gomez Garrido J."/>
        </authorList>
    </citation>
    <scope>NUCLEOTIDE SEQUENCE [LARGE SCALE GENOMIC DNA]</scope>
</reference>
<keyword evidence="4" id="KW-0552">Olfaction</keyword>
<evidence type="ECO:0000256" key="7">
    <source>
        <dbReference type="ARBA" id="ARBA00023170"/>
    </source>
</evidence>
<evidence type="ECO:0000256" key="9">
    <source>
        <dbReference type="SAM" id="Phobius"/>
    </source>
</evidence>
<keyword evidence="8" id="KW-0807">Transducer</keyword>
<feature type="transmembrane region" description="Helical" evidence="9">
    <location>
        <begin position="33"/>
        <end position="54"/>
    </location>
</feature>
<feature type="transmembrane region" description="Helical" evidence="9">
    <location>
        <begin position="74"/>
        <end position="91"/>
    </location>
</feature>
<accession>A0A5E4NDE8</accession>
<keyword evidence="5 9" id="KW-1133">Transmembrane helix</keyword>
<gene>
    <name evidence="10" type="ORF">CINCED_3A011837</name>
</gene>
<feature type="transmembrane region" description="Helical" evidence="9">
    <location>
        <begin position="189"/>
        <end position="209"/>
    </location>
</feature>
<proteinExistence type="predicted"/>
<dbReference type="GO" id="GO:0005549">
    <property type="term" value="F:odorant binding"/>
    <property type="evidence" value="ECO:0007669"/>
    <property type="project" value="InterPro"/>
</dbReference>
<feature type="transmembrane region" description="Helical" evidence="9">
    <location>
        <begin position="126"/>
        <end position="148"/>
    </location>
</feature>
<dbReference type="Pfam" id="PF02949">
    <property type="entry name" value="7tm_6"/>
    <property type="match status" value="1"/>
</dbReference>
<keyword evidence="3 9" id="KW-0812">Transmembrane</keyword>
<protein>
    <recommendedName>
        <fullName evidence="12">Olfactory receptor, insect</fullName>
    </recommendedName>
</protein>
<dbReference type="EMBL" id="CABPRJ010001904">
    <property type="protein sequence ID" value="VVC40510.1"/>
    <property type="molecule type" value="Genomic_DNA"/>
</dbReference>
<keyword evidence="11" id="KW-1185">Reference proteome</keyword>
<comment type="subcellular location">
    <subcellularLocation>
        <location evidence="1">Membrane</location>
        <topology evidence="1">Multi-pass membrane protein</topology>
    </subcellularLocation>
</comment>
<keyword evidence="2" id="KW-0716">Sensory transduction</keyword>
<dbReference type="InterPro" id="IPR004117">
    <property type="entry name" value="7tm6_olfct_rcpt"/>
</dbReference>
<dbReference type="OrthoDB" id="6597368at2759"/>
<dbReference type="GO" id="GO:0007165">
    <property type="term" value="P:signal transduction"/>
    <property type="evidence" value="ECO:0007669"/>
    <property type="project" value="UniProtKB-KW"/>
</dbReference>
<evidence type="ECO:0000313" key="10">
    <source>
        <dbReference type="EMBL" id="VVC40510.1"/>
    </source>
</evidence>
<keyword evidence="6 9" id="KW-0472">Membrane</keyword>
<keyword evidence="7" id="KW-0675">Receptor</keyword>
<evidence type="ECO:0000256" key="3">
    <source>
        <dbReference type="ARBA" id="ARBA00022692"/>
    </source>
</evidence>
<name>A0A5E4NDE8_9HEMI</name>
<dbReference type="GO" id="GO:0016020">
    <property type="term" value="C:membrane"/>
    <property type="evidence" value="ECO:0007669"/>
    <property type="project" value="UniProtKB-SubCell"/>
</dbReference>
<evidence type="ECO:0000256" key="8">
    <source>
        <dbReference type="ARBA" id="ARBA00023224"/>
    </source>
</evidence>
<evidence type="ECO:0000313" key="11">
    <source>
        <dbReference type="Proteomes" id="UP000325440"/>
    </source>
</evidence>
<evidence type="ECO:0000256" key="1">
    <source>
        <dbReference type="ARBA" id="ARBA00004141"/>
    </source>
</evidence>
<dbReference type="GO" id="GO:0004984">
    <property type="term" value="F:olfactory receptor activity"/>
    <property type="evidence" value="ECO:0007669"/>
    <property type="project" value="InterPro"/>
</dbReference>
<organism evidence="10 11">
    <name type="scientific">Cinara cedri</name>
    <dbReference type="NCBI Taxonomy" id="506608"/>
    <lineage>
        <taxon>Eukaryota</taxon>
        <taxon>Metazoa</taxon>
        <taxon>Ecdysozoa</taxon>
        <taxon>Arthropoda</taxon>
        <taxon>Hexapoda</taxon>
        <taxon>Insecta</taxon>
        <taxon>Pterygota</taxon>
        <taxon>Neoptera</taxon>
        <taxon>Paraneoptera</taxon>
        <taxon>Hemiptera</taxon>
        <taxon>Sternorrhyncha</taxon>
        <taxon>Aphidomorpha</taxon>
        <taxon>Aphidoidea</taxon>
        <taxon>Aphididae</taxon>
        <taxon>Lachninae</taxon>
        <taxon>Cinara</taxon>
    </lineage>
</organism>
<dbReference type="AlphaFoldDB" id="A0A5E4NDE8"/>
<sequence>MSTQDTVNIVLLRRIGFFALFNPKTKKVFNCNIYRVCCVLVTFIIECLTVYGMIGLFVETEGKLDNVNLSNLLVYYQVNILCLVEISTFIYRAEDIWHLYKVTGVNFLTNRRSRQHKHILYEYREVSIMATNYLCKFLVLAVSAWILYPQLLNFNTFTGVHDIDITKTKRFYNVFDIRFPVTTRTYNDYYYLFYLIEVFMVTSMGYLFVMFNTMFISFSFVLMAQYEIVANDFASIGDEHTNPDDRKMTVIGAKLKGRIYRLSYEDVLLEYLQR</sequence>
<evidence type="ECO:0000256" key="6">
    <source>
        <dbReference type="ARBA" id="ARBA00023136"/>
    </source>
</evidence>
<evidence type="ECO:0000256" key="5">
    <source>
        <dbReference type="ARBA" id="ARBA00022989"/>
    </source>
</evidence>
<evidence type="ECO:0008006" key="12">
    <source>
        <dbReference type="Google" id="ProtNLM"/>
    </source>
</evidence>